<accession>A0A285MAD4</accession>
<dbReference type="SMART" id="SM00060">
    <property type="entry name" value="FN3"/>
    <property type="match status" value="1"/>
</dbReference>
<organism evidence="4 5">
    <name type="scientific">Flagellimonas pacifica</name>
    <dbReference type="NCBI Taxonomy" id="1247520"/>
    <lineage>
        <taxon>Bacteria</taxon>
        <taxon>Pseudomonadati</taxon>
        <taxon>Bacteroidota</taxon>
        <taxon>Flavobacteriia</taxon>
        <taxon>Flavobacteriales</taxon>
        <taxon>Flavobacteriaceae</taxon>
        <taxon>Flagellimonas</taxon>
    </lineage>
</organism>
<dbReference type="SUPFAM" id="SSF49265">
    <property type="entry name" value="Fibronectin type III"/>
    <property type="match status" value="1"/>
</dbReference>
<evidence type="ECO:0000256" key="2">
    <source>
        <dbReference type="SAM" id="SignalP"/>
    </source>
</evidence>
<dbReference type="AlphaFoldDB" id="A0A285MAD4"/>
<feature type="signal peptide" evidence="2">
    <location>
        <begin position="1"/>
        <end position="22"/>
    </location>
</feature>
<protein>
    <submittedName>
        <fullName evidence="4">Fibronectin type III domain-containing protein</fullName>
    </submittedName>
</protein>
<dbReference type="EMBL" id="OBEH01000001">
    <property type="protein sequence ID" value="SNY94110.1"/>
    <property type="molecule type" value="Genomic_DNA"/>
</dbReference>
<evidence type="ECO:0000313" key="5">
    <source>
        <dbReference type="Proteomes" id="UP000219048"/>
    </source>
</evidence>
<dbReference type="Gene3D" id="2.60.40.10">
    <property type="entry name" value="Immunoglobulins"/>
    <property type="match status" value="1"/>
</dbReference>
<evidence type="ECO:0000256" key="1">
    <source>
        <dbReference type="SAM" id="MobiDB-lite"/>
    </source>
</evidence>
<name>A0A285MAD4_9FLAO</name>
<dbReference type="Gene3D" id="2.60.120.260">
    <property type="entry name" value="Galactose-binding domain-like"/>
    <property type="match status" value="1"/>
</dbReference>
<dbReference type="InterPro" id="IPR003961">
    <property type="entry name" value="FN3_dom"/>
</dbReference>
<gene>
    <name evidence="4" type="ORF">SAMN06265377_0072</name>
</gene>
<evidence type="ECO:0000313" key="4">
    <source>
        <dbReference type="EMBL" id="SNY94110.1"/>
    </source>
</evidence>
<proteinExistence type="predicted"/>
<feature type="domain" description="Fibronectin type-III" evidence="3">
    <location>
        <begin position="179"/>
        <end position="265"/>
    </location>
</feature>
<keyword evidence="5" id="KW-1185">Reference proteome</keyword>
<evidence type="ECO:0000259" key="3">
    <source>
        <dbReference type="PROSITE" id="PS50853"/>
    </source>
</evidence>
<feature type="chain" id="PRO_5013171183" evidence="2">
    <location>
        <begin position="23"/>
        <end position="417"/>
    </location>
</feature>
<feature type="region of interest" description="Disordered" evidence="1">
    <location>
        <begin position="252"/>
        <end position="272"/>
    </location>
</feature>
<keyword evidence="2" id="KW-0732">Signal</keyword>
<dbReference type="Pfam" id="PF00041">
    <property type="entry name" value="fn3"/>
    <property type="match status" value="1"/>
</dbReference>
<dbReference type="RefSeq" id="WP_097043759.1">
    <property type="nucleotide sequence ID" value="NZ_OBEH01000001.1"/>
</dbReference>
<sequence>MKKKTQLTLHISLFLFSTITMAQELYLASDAAAALNETNSVGNVSNIRGIGCTTGVETTVVAVGTYSYKGTSIDGANDRIQITPTLTNGLDYEMKVYLAEGAGADINVHVWEGVTMTTPTITPSISTASSSLQEFTISFTTTSSTPILRFYNRGATGTTIYLDNVSIVQLGVDTQAPSTPTNLLSSGNTDTTADLSWDSATDNTGVTNYKVFKDGNLEATLGNVTTYQVTGLAASTTYSFTISALDAANNESTPSTAVSVTTDSASGGGGSGSSVWSEAGSVASYMGNVAIGTSSVPSGYRLAVDGHIRTREIRVDQDTWPDYVFKEGYDLPSLEEIQKHIKEKGHLPNIPSAKEVETNGIELGQMDKLLLEKIEELTLYILKQEAKSNLQSKTLQQQNHKIKILEKKIANLIEKTK</sequence>
<dbReference type="InterPro" id="IPR013783">
    <property type="entry name" value="Ig-like_fold"/>
</dbReference>
<dbReference type="Proteomes" id="UP000219048">
    <property type="component" value="Unassembled WGS sequence"/>
</dbReference>
<feature type="compositionally biased region" description="Low complexity" evidence="1">
    <location>
        <begin position="252"/>
        <end position="265"/>
    </location>
</feature>
<dbReference type="OrthoDB" id="9808753at2"/>
<dbReference type="CDD" id="cd00063">
    <property type="entry name" value="FN3"/>
    <property type="match status" value="1"/>
</dbReference>
<dbReference type="PROSITE" id="PS50853">
    <property type="entry name" value="FN3"/>
    <property type="match status" value="1"/>
</dbReference>
<dbReference type="InterPro" id="IPR036116">
    <property type="entry name" value="FN3_sf"/>
</dbReference>
<dbReference type="InterPro" id="IPR008979">
    <property type="entry name" value="Galactose-bd-like_sf"/>
</dbReference>
<dbReference type="SUPFAM" id="SSF49785">
    <property type="entry name" value="Galactose-binding domain-like"/>
    <property type="match status" value="1"/>
</dbReference>
<reference evidence="5" key="1">
    <citation type="submission" date="2017-09" db="EMBL/GenBank/DDBJ databases">
        <authorList>
            <person name="Varghese N."/>
            <person name="Submissions S."/>
        </authorList>
    </citation>
    <scope>NUCLEOTIDE SEQUENCE [LARGE SCALE GENOMIC DNA]</scope>
    <source>
        <strain evidence="5">DSM 25885</strain>
    </source>
</reference>